<feature type="compositionally biased region" description="Polar residues" evidence="7">
    <location>
        <begin position="119"/>
        <end position="136"/>
    </location>
</feature>
<dbReference type="GO" id="GO:0033314">
    <property type="term" value="P:mitotic DNA replication checkpoint signaling"/>
    <property type="evidence" value="ECO:0007669"/>
    <property type="project" value="TreeGrafter"/>
</dbReference>
<keyword evidence="2" id="KW-0217">Developmental protein</keyword>
<dbReference type="Pfam" id="PF23406">
    <property type="entry name" value="ZNF380_CC"/>
    <property type="match status" value="1"/>
</dbReference>
<evidence type="ECO:0000313" key="9">
    <source>
        <dbReference type="EMBL" id="KAG2220131.1"/>
    </source>
</evidence>
<dbReference type="GO" id="GO:0005681">
    <property type="term" value="C:spliceosomal complex"/>
    <property type="evidence" value="ECO:0007669"/>
    <property type="project" value="InterPro"/>
</dbReference>
<keyword evidence="4" id="KW-0863">Zinc-finger</keyword>
<dbReference type="GO" id="GO:0033260">
    <property type="term" value="P:nuclear DNA replication"/>
    <property type="evidence" value="ECO:0007669"/>
    <property type="project" value="TreeGrafter"/>
</dbReference>
<keyword evidence="5" id="KW-0862">Zinc</keyword>
<evidence type="ECO:0000256" key="2">
    <source>
        <dbReference type="ARBA" id="ARBA00022473"/>
    </source>
</evidence>
<feature type="compositionally biased region" description="Acidic residues" evidence="7">
    <location>
        <begin position="107"/>
        <end position="118"/>
    </location>
</feature>
<gene>
    <name evidence="9" type="ORF">INT45_006159</name>
</gene>
<organism evidence="9 10">
    <name type="scientific">Circinella minor</name>
    <dbReference type="NCBI Taxonomy" id="1195481"/>
    <lineage>
        <taxon>Eukaryota</taxon>
        <taxon>Fungi</taxon>
        <taxon>Fungi incertae sedis</taxon>
        <taxon>Mucoromycota</taxon>
        <taxon>Mucoromycotina</taxon>
        <taxon>Mucoromycetes</taxon>
        <taxon>Mucorales</taxon>
        <taxon>Lichtheimiaceae</taxon>
        <taxon>Circinella</taxon>
    </lineage>
</organism>
<dbReference type="PANTHER" id="PTHR13278:SF0">
    <property type="entry name" value="ZINC FINGER PROTEIN 830"/>
    <property type="match status" value="1"/>
</dbReference>
<dbReference type="Proteomes" id="UP000646827">
    <property type="component" value="Unassembled WGS sequence"/>
</dbReference>
<evidence type="ECO:0000256" key="5">
    <source>
        <dbReference type="ARBA" id="ARBA00022833"/>
    </source>
</evidence>
<evidence type="ECO:0000256" key="1">
    <source>
        <dbReference type="ARBA" id="ARBA00004324"/>
    </source>
</evidence>
<feature type="compositionally biased region" description="Acidic residues" evidence="7">
    <location>
        <begin position="315"/>
        <end position="331"/>
    </location>
</feature>
<evidence type="ECO:0000259" key="8">
    <source>
        <dbReference type="Pfam" id="PF23406"/>
    </source>
</evidence>
<keyword evidence="10" id="KW-1185">Reference proteome</keyword>
<evidence type="ECO:0000256" key="6">
    <source>
        <dbReference type="ARBA" id="ARBA00023242"/>
    </source>
</evidence>
<feature type="domain" description="ZNF380 coiled-coil" evidence="8">
    <location>
        <begin position="184"/>
        <end position="267"/>
    </location>
</feature>
<dbReference type="GO" id="GO:0003676">
    <property type="term" value="F:nucleic acid binding"/>
    <property type="evidence" value="ECO:0007669"/>
    <property type="project" value="InterPro"/>
</dbReference>
<dbReference type="GO" id="GO:0008270">
    <property type="term" value="F:zinc ion binding"/>
    <property type="evidence" value="ECO:0007669"/>
    <property type="project" value="UniProtKB-KW"/>
</dbReference>
<feature type="compositionally biased region" description="Basic and acidic residues" evidence="7">
    <location>
        <begin position="149"/>
        <end position="158"/>
    </location>
</feature>
<dbReference type="InterPro" id="IPR040050">
    <property type="entry name" value="ZNF830-like"/>
</dbReference>
<dbReference type="InterPro" id="IPR059039">
    <property type="entry name" value="ZNF380_CC"/>
</dbReference>
<keyword evidence="6" id="KW-0539">Nucleus</keyword>
<keyword evidence="3" id="KW-0479">Metal-binding</keyword>
<feature type="region of interest" description="Disordered" evidence="7">
    <location>
        <begin position="66"/>
        <end position="204"/>
    </location>
</feature>
<accession>A0A8H7VEK4</accession>
<evidence type="ECO:0000313" key="10">
    <source>
        <dbReference type="Proteomes" id="UP000646827"/>
    </source>
</evidence>
<evidence type="ECO:0000256" key="4">
    <source>
        <dbReference type="ARBA" id="ARBA00022771"/>
    </source>
</evidence>
<sequence>MPKTEIRKLLKQQRSERQKEKRVEHPFAKYDAQDQLICVVCQSQVKSVWSTHLTSAYHKENMARLRSLKQQKQQQQQKRPVKRTSSPVLEETSVKRAKHHETHNVDDVEQDEEMENDNDTSQQLPADFFDNSSSKQHISDEEENEDEEDKKKEEEKQFKPSSQPRKQEPKKPEQQPGRGAGSNLPQGFFDDPEEEARIRNKAPIAEQVENILDEEYSLFKEAMADTIIESEKVDEEEDEELWLDRDEEMFRQQAEFDSRVEHLKKMRVQGISATTKERVDYDDDDMEQEMKNGLKKGVRNVLKKAPSKKITTVFDDMDISSDDEEEEEDDDWRAQQL</sequence>
<dbReference type="AlphaFoldDB" id="A0A8H7VEK4"/>
<comment type="caution">
    <text evidence="9">The sequence shown here is derived from an EMBL/GenBank/DDBJ whole genome shotgun (WGS) entry which is preliminary data.</text>
</comment>
<feature type="region of interest" description="Disordered" evidence="7">
    <location>
        <begin position="1"/>
        <end position="27"/>
    </location>
</feature>
<protein>
    <recommendedName>
        <fullName evidence="8">ZNF380 coiled-coil domain-containing protein</fullName>
    </recommendedName>
</protein>
<feature type="region of interest" description="Disordered" evidence="7">
    <location>
        <begin position="314"/>
        <end position="337"/>
    </location>
</feature>
<dbReference type="EMBL" id="JAEPRB010000151">
    <property type="protein sequence ID" value="KAG2220131.1"/>
    <property type="molecule type" value="Genomic_DNA"/>
</dbReference>
<name>A0A8H7VEK4_9FUNG</name>
<evidence type="ECO:0000256" key="3">
    <source>
        <dbReference type="ARBA" id="ARBA00022723"/>
    </source>
</evidence>
<evidence type="ECO:0000256" key="7">
    <source>
        <dbReference type="SAM" id="MobiDB-lite"/>
    </source>
</evidence>
<dbReference type="OrthoDB" id="77607at2759"/>
<comment type="subcellular location">
    <subcellularLocation>
        <location evidence="1">Nucleus speckle</location>
    </subcellularLocation>
</comment>
<dbReference type="GO" id="GO:0044773">
    <property type="term" value="P:mitotic DNA damage checkpoint signaling"/>
    <property type="evidence" value="ECO:0007669"/>
    <property type="project" value="TreeGrafter"/>
</dbReference>
<reference evidence="9 10" key="1">
    <citation type="submission" date="2020-12" db="EMBL/GenBank/DDBJ databases">
        <title>Metabolic potential, ecology and presence of endohyphal bacteria is reflected in genomic diversity of Mucoromycotina.</title>
        <authorList>
            <person name="Muszewska A."/>
            <person name="Okrasinska A."/>
            <person name="Steczkiewicz K."/>
            <person name="Drgas O."/>
            <person name="Orlowska M."/>
            <person name="Perlinska-Lenart U."/>
            <person name="Aleksandrzak-Piekarczyk T."/>
            <person name="Szatraj K."/>
            <person name="Zielenkiewicz U."/>
            <person name="Pilsyk S."/>
            <person name="Malc E."/>
            <person name="Mieczkowski P."/>
            <person name="Kruszewska J.S."/>
            <person name="Biernat P."/>
            <person name="Pawlowska J."/>
        </authorList>
    </citation>
    <scope>NUCLEOTIDE SEQUENCE [LARGE SCALE GENOMIC DNA]</scope>
    <source>
        <strain evidence="9 10">CBS 142.35</strain>
    </source>
</reference>
<proteinExistence type="predicted"/>
<dbReference type="PANTHER" id="PTHR13278">
    <property type="entry name" value="ZINC FINGER PROTEIN 830"/>
    <property type="match status" value="1"/>
</dbReference>